<dbReference type="RefSeq" id="WP_008487037.1">
    <property type="nucleotide sequence ID" value="NZ_AMRG01000001.1"/>
</dbReference>
<dbReference type="OrthoDB" id="8666017at2"/>
<feature type="chain" id="PRO_5003859940" evidence="1">
    <location>
        <begin position="21"/>
        <end position="312"/>
    </location>
</feature>
<organism evidence="2 3">
    <name type="scientific">Idiomarina xiamenensis 10-D-4</name>
    <dbReference type="NCBI Taxonomy" id="740709"/>
    <lineage>
        <taxon>Bacteria</taxon>
        <taxon>Pseudomonadati</taxon>
        <taxon>Pseudomonadota</taxon>
        <taxon>Gammaproteobacteria</taxon>
        <taxon>Alteromonadales</taxon>
        <taxon>Idiomarinaceae</taxon>
        <taxon>Idiomarina</taxon>
    </lineage>
</organism>
<dbReference type="InterPro" id="IPR053145">
    <property type="entry name" value="AB_hydrolase_Est10"/>
</dbReference>
<comment type="caution">
    <text evidence="2">The sequence shown here is derived from an EMBL/GenBank/DDBJ whole genome shotgun (WGS) entry which is preliminary data.</text>
</comment>
<dbReference type="AlphaFoldDB" id="K2KHV3"/>
<gene>
    <name evidence="2" type="ORF">A10D4_00550</name>
</gene>
<proteinExistence type="predicted"/>
<dbReference type="GO" id="GO:0052689">
    <property type="term" value="F:carboxylic ester hydrolase activity"/>
    <property type="evidence" value="ECO:0007669"/>
    <property type="project" value="TreeGrafter"/>
</dbReference>
<dbReference type="eggNOG" id="COG2267">
    <property type="taxonomic scope" value="Bacteria"/>
</dbReference>
<keyword evidence="2" id="KW-0378">Hydrolase</keyword>
<dbReference type="Gene3D" id="3.40.50.1820">
    <property type="entry name" value="alpha/beta hydrolase"/>
    <property type="match status" value="1"/>
</dbReference>
<evidence type="ECO:0000313" key="2">
    <source>
        <dbReference type="EMBL" id="EKE87538.1"/>
    </source>
</evidence>
<dbReference type="EMBL" id="AMRG01000001">
    <property type="protein sequence ID" value="EKE87538.1"/>
    <property type="molecule type" value="Genomic_DNA"/>
</dbReference>
<dbReference type="Proteomes" id="UP000014115">
    <property type="component" value="Unassembled WGS sequence"/>
</dbReference>
<dbReference type="PATRIC" id="fig|740709.3.peg.109"/>
<evidence type="ECO:0000313" key="3">
    <source>
        <dbReference type="Proteomes" id="UP000014115"/>
    </source>
</evidence>
<dbReference type="PANTHER" id="PTHR43265">
    <property type="entry name" value="ESTERASE ESTD"/>
    <property type="match status" value="1"/>
</dbReference>
<keyword evidence="1" id="KW-0732">Signal</keyword>
<dbReference type="STRING" id="740709.A10D4_00550"/>
<reference evidence="2 3" key="1">
    <citation type="journal article" date="2012" name="J. Bacteriol.">
        <title>Genome Sequence of Idiomarina xiamenensis Type Strain 10-D-4.</title>
        <authorList>
            <person name="Lai Q."/>
            <person name="Wang L."/>
            <person name="Wang W."/>
            <person name="Shao Z."/>
        </authorList>
    </citation>
    <scope>NUCLEOTIDE SEQUENCE [LARGE SCALE GENOMIC DNA]</scope>
    <source>
        <strain evidence="2 3">10-D-4</strain>
    </source>
</reference>
<feature type="signal peptide" evidence="1">
    <location>
        <begin position="1"/>
        <end position="20"/>
    </location>
</feature>
<dbReference type="PANTHER" id="PTHR43265:SF1">
    <property type="entry name" value="ESTERASE ESTD"/>
    <property type="match status" value="1"/>
</dbReference>
<protein>
    <submittedName>
        <fullName evidence="2">Alpha/beta hydrolase</fullName>
    </submittedName>
</protein>
<sequence>MRQLLFLCGLFLVSHSAAYAATQTPSPQAPQFQSYQLNRDSGQPPLRYYLAQRQPANDKLLLLLQGSDCRSVSHNQTIKQSLWQVWPAADVLLVDKWGLTADSRDGNCPSSYLEHDSPSQRVADLNRVLEQLHYSQLVVVGGSEGAVVANLLRAQRHDIAATISFSGGGRYFAADVEHNIEQSVPRSEVAEALNGFRQFTHTVLAASAPIEVDSSDHGYRWWREMLELDQQALIAAADSPLLLLQAGQDQAVSLAATEAMVAALAAPAWLTYKRLDKLDHGLREADSSTISDRAITLMRSWLAHSIEDENQQ</sequence>
<dbReference type="InterPro" id="IPR029058">
    <property type="entry name" value="AB_hydrolase_fold"/>
</dbReference>
<dbReference type="SUPFAM" id="SSF53474">
    <property type="entry name" value="alpha/beta-Hydrolases"/>
    <property type="match status" value="1"/>
</dbReference>
<keyword evidence="3" id="KW-1185">Reference proteome</keyword>
<accession>K2KHV3</accession>
<name>K2KHV3_9GAMM</name>
<evidence type="ECO:0000256" key="1">
    <source>
        <dbReference type="SAM" id="SignalP"/>
    </source>
</evidence>